<reference evidence="3" key="1">
    <citation type="submission" date="2022-11" db="UniProtKB">
        <authorList>
            <consortium name="WormBaseParasite"/>
        </authorList>
    </citation>
    <scope>IDENTIFICATION</scope>
</reference>
<dbReference type="Proteomes" id="UP000887565">
    <property type="component" value="Unplaced"/>
</dbReference>
<feature type="compositionally biased region" description="Polar residues" evidence="1">
    <location>
        <begin position="57"/>
        <end position="67"/>
    </location>
</feature>
<feature type="region of interest" description="Disordered" evidence="1">
    <location>
        <begin position="1"/>
        <end position="167"/>
    </location>
</feature>
<evidence type="ECO:0000313" key="2">
    <source>
        <dbReference type="Proteomes" id="UP000887565"/>
    </source>
</evidence>
<feature type="compositionally biased region" description="Basic residues" evidence="1">
    <location>
        <begin position="144"/>
        <end position="154"/>
    </location>
</feature>
<protein>
    <submittedName>
        <fullName evidence="3">Uncharacterized protein</fullName>
    </submittedName>
</protein>
<feature type="compositionally biased region" description="Acidic residues" evidence="1">
    <location>
        <begin position="15"/>
        <end position="34"/>
    </location>
</feature>
<keyword evidence="2" id="KW-1185">Reference proteome</keyword>
<feature type="compositionally biased region" description="Acidic residues" evidence="1">
    <location>
        <begin position="158"/>
        <end position="167"/>
    </location>
</feature>
<accession>A0A915L6M0</accession>
<evidence type="ECO:0000313" key="3">
    <source>
        <dbReference type="WBParaSite" id="nRc.2.0.1.t46770-RA"/>
    </source>
</evidence>
<organism evidence="2 3">
    <name type="scientific">Romanomermis culicivorax</name>
    <name type="common">Nematode worm</name>
    <dbReference type="NCBI Taxonomy" id="13658"/>
    <lineage>
        <taxon>Eukaryota</taxon>
        <taxon>Metazoa</taxon>
        <taxon>Ecdysozoa</taxon>
        <taxon>Nematoda</taxon>
        <taxon>Enoplea</taxon>
        <taxon>Dorylaimia</taxon>
        <taxon>Mermithida</taxon>
        <taxon>Mermithoidea</taxon>
        <taxon>Mermithidae</taxon>
        <taxon>Romanomermis</taxon>
    </lineage>
</organism>
<name>A0A915L6M0_ROMCU</name>
<evidence type="ECO:0000256" key="1">
    <source>
        <dbReference type="SAM" id="MobiDB-lite"/>
    </source>
</evidence>
<dbReference type="AlphaFoldDB" id="A0A915L6M0"/>
<proteinExistence type="predicted"/>
<feature type="compositionally biased region" description="Acidic residues" evidence="1">
    <location>
        <begin position="131"/>
        <end position="140"/>
    </location>
</feature>
<sequence length="167" mass="17910">MGDDDVDRLIRQTFDDDEEDSAMLAAGDDDDEPLNADVGEKIDVEGPSVQVEKPKSPATTSRMSNFPESDDEPTSGPRCDIEALSRAGTSDDDDEPPSDSHLARMLDQSSMAKSARLLNDLAMSDSGSDSRDDDGENDDDGGGHPHRRDSKRKSAGGDGEDCDFSTL</sequence>
<dbReference type="WBParaSite" id="nRc.2.0.1.t46770-RA">
    <property type="protein sequence ID" value="nRc.2.0.1.t46770-RA"/>
    <property type="gene ID" value="nRc.2.0.1.g46770"/>
</dbReference>